<keyword evidence="1" id="KW-0732">Signal</keyword>
<dbReference type="OrthoDB" id="657282at2"/>
<proteinExistence type="predicted"/>
<keyword evidence="3" id="KW-1185">Reference proteome</keyword>
<dbReference type="EMBL" id="PGEZ01000001">
    <property type="protein sequence ID" value="PJJ57716.1"/>
    <property type="molecule type" value="Genomic_DNA"/>
</dbReference>
<evidence type="ECO:0000313" key="3">
    <source>
        <dbReference type="Proteomes" id="UP000230842"/>
    </source>
</evidence>
<accession>A0A0B2B217</accession>
<sequence length="343" mass="35954">MRITRLALAGALLAILTPAPLHAAAEQPPTEKVERARTTDAPVLTPLTEFGTGLASGSAIGPDGALYVTDPNAGSVLRIDRRTGATRTYADGLPTQVLGIGGAMDLEFVGRTAYVLVTLVGGDLAGTPIGDRTVGLYRLGRDGRFRVFADVGTWSEEHPPVTDSFITTGLQYALERRGDGFLVTDGHHNRVLRVGPRGHVSEARAFGNVVPTGLEVVGPVVLTSQAGPIPHDPEDGRVVATFRRHRAPVEVARGASLLVDVELDPRAGLYALSQGRWDGASEGSPASPSTGRLVRVGWRGDLVPVTDGDGDEIVLDRPTSLELVGSTAYVVGLAGTVVTIDNL</sequence>
<protein>
    <recommendedName>
        <fullName evidence="4">ScyD/ScyE family protein</fullName>
    </recommendedName>
</protein>
<gene>
    <name evidence="2" type="ORF">CLV56_1954</name>
</gene>
<name>A0A0B2B217_9ACTN</name>
<organism evidence="2 3">
    <name type="scientific">Mumia flava</name>
    <dbReference type="NCBI Taxonomy" id="1348852"/>
    <lineage>
        <taxon>Bacteria</taxon>
        <taxon>Bacillati</taxon>
        <taxon>Actinomycetota</taxon>
        <taxon>Actinomycetes</taxon>
        <taxon>Propionibacteriales</taxon>
        <taxon>Nocardioidaceae</taxon>
        <taxon>Mumia</taxon>
    </lineage>
</organism>
<dbReference type="AlphaFoldDB" id="A0A0B2B217"/>
<dbReference type="RefSeq" id="WP_039363406.1">
    <property type="nucleotide sequence ID" value="NZ_PGEZ01000001.1"/>
</dbReference>
<evidence type="ECO:0008006" key="4">
    <source>
        <dbReference type="Google" id="ProtNLM"/>
    </source>
</evidence>
<evidence type="ECO:0000256" key="1">
    <source>
        <dbReference type="SAM" id="SignalP"/>
    </source>
</evidence>
<feature type="chain" id="PRO_5015034326" description="ScyD/ScyE family protein" evidence="1">
    <location>
        <begin position="24"/>
        <end position="343"/>
    </location>
</feature>
<comment type="caution">
    <text evidence="2">The sequence shown here is derived from an EMBL/GenBank/DDBJ whole genome shotgun (WGS) entry which is preliminary data.</text>
</comment>
<reference evidence="2 3" key="1">
    <citation type="submission" date="2017-11" db="EMBL/GenBank/DDBJ databases">
        <title>Genomic Encyclopedia of Archaeal and Bacterial Type Strains, Phase II (KMG-II): From Individual Species to Whole Genera.</title>
        <authorList>
            <person name="Goeker M."/>
        </authorList>
    </citation>
    <scope>NUCLEOTIDE SEQUENCE [LARGE SCALE GENOMIC DNA]</scope>
    <source>
        <strain evidence="2 3">DSM 27763</strain>
    </source>
</reference>
<feature type="signal peptide" evidence="1">
    <location>
        <begin position="1"/>
        <end position="23"/>
    </location>
</feature>
<evidence type="ECO:0000313" key="2">
    <source>
        <dbReference type="EMBL" id="PJJ57716.1"/>
    </source>
</evidence>
<dbReference type="Proteomes" id="UP000230842">
    <property type="component" value="Unassembled WGS sequence"/>
</dbReference>
<dbReference type="SUPFAM" id="SSF63829">
    <property type="entry name" value="Calcium-dependent phosphotriesterase"/>
    <property type="match status" value="1"/>
</dbReference>